<evidence type="ECO:0000259" key="1">
    <source>
        <dbReference type="PROSITE" id="PS51459"/>
    </source>
</evidence>
<evidence type="ECO:0000313" key="3">
    <source>
        <dbReference type="Proteomes" id="UP001251948"/>
    </source>
</evidence>
<comment type="caution">
    <text evidence="2">The sequence shown here is derived from an EMBL/GenBank/DDBJ whole genome shotgun (WGS) entry which is preliminary data.</text>
</comment>
<dbReference type="Pfam" id="PF02661">
    <property type="entry name" value="Fic"/>
    <property type="match status" value="1"/>
</dbReference>
<dbReference type="RefSeq" id="WP_312563960.1">
    <property type="nucleotide sequence ID" value="NZ_JAVSKO010000008.1"/>
</dbReference>
<reference evidence="2" key="1">
    <citation type="submission" date="2023-07" db="EMBL/GenBank/DDBJ databases">
        <title>Comparative genomics of clinical Stenotrophomonas maltophilia isolates reveals regions of diversity which correlate with colonization and persistence in vivo.</title>
        <authorList>
            <person name="Mcdaniel M.S."/>
            <person name="Swords W.E."/>
            <person name="Sumpter N.A."/>
            <person name="Lindgren N.R."/>
            <person name="Billiot C.E."/>
        </authorList>
    </citation>
    <scope>NUCLEOTIDE SEQUENCE</scope>
    <source>
        <strain evidence="2">Ism4</strain>
    </source>
</reference>
<gene>
    <name evidence="2" type="ORF">ROV92_18765</name>
</gene>
<dbReference type="AlphaFoldDB" id="A0AAJ2JEC9"/>
<dbReference type="InterPro" id="IPR036597">
    <property type="entry name" value="Fido-like_dom_sf"/>
</dbReference>
<dbReference type="InterPro" id="IPR003812">
    <property type="entry name" value="Fido"/>
</dbReference>
<sequence>MPSPLQIHPGCLFAPLPLIREAADPRIWEDHAIVVSSPQPLSGRTFSPISFTDWRMEEARLRPLLLLTARLSRVHRLQAVKSHSLAPIATDRIAQSLRPLAISDLREWNRFLEQLTHCSGIARFQLRSDRSWVGATSPLEASLVCPSTARVPQQIEDLMSFLADHLDNPNEQVDEAAAFQFLSIHPLHDGNGRAVRTLLIRMASRKQSLYPLYVAWRLMFDKIGLMRSWRDRSRDGATTFDESHYTQWRHSGNSIGRAYLDAAAAGCDTRALDCLTAFGELSAGGICALNSTASPALCAKIISRHKECKSTGLYSNTLHTLVQRICKDSTSYEEICSQTI</sequence>
<dbReference type="PROSITE" id="PS51459">
    <property type="entry name" value="FIDO"/>
    <property type="match status" value="1"/>
</dbReference>
<dbReference type="Gene3D" id="1.10.3290.10">
    <property type="entry name" value="Fido-like domain"/>
    <property type="match status" value="1"/>
</dbReference>
<dbReference type="SUPFAM" id="SSF140931">
    <property type="entry name" value="Fic-like"/>
    <property type="match status" value="1"/>
</dbReference>
<name>A0AAJ2JEC9_STEMA</name>
<proteinExistence type="predicted"/>
<organism evidence="2 3">
    <name type="scientific">Stenotrophomonas maltophilia</name>
    <name type="common">Pseudomonas maltophilia</name>
    <name type="synonym">Xanthomonas maltophilia</name>
    <dbReference type="NCBI Taxonomy" id="40324"/>
    <lineage>
        <taxon>Bacteria</taxon>
        <taxon>Pseudomonadati</taxon>
        <taxon>Pseudomonadota</taxon>
        <taxon>Gammaproteobacteria</taxon>
        <taxon>Lysobacterales</taxon>
        <taxon>Lysobacteraceae</taxon>
        <taxon>Stenotrophomonas</taxon>
        <taxon>Stenotrophomonas maltophilia group</taxon>
    </lineage>
</organism>
<accession>A0AAJ2JEC9</accession>
<feature type="domain" description="Fido" evidence="1">
    <location>
        <begin position="100"/>
        <end position="251"/>
    </location>
</feature>
<dbReference type="EMBL" id="JAVSKO010000008">
    <property type="protein sequence ID" value="MDT3470031.1"/>
    <property type="molecule type" value="Genomic_DNA"/>
</dbReference>
<evidence type="ECO:0000313" key="2">
    <source>
        <dbReference type="EMBL" id="MDT3470031.1"/>
    </source>
</evidence>
<dbReference type="Proteomes" id="UP001251948">
    <property type="component" value="Unassembled WGS sequence"/>
</dbReference>
<protein>
    <submittedName>
        <fullName evidence="2">Fic family protein</fullName>
    </submittedName>
</protein>